<name>A0A7S1UC43_9STRA</name>
<dbReference type="GO" id="GO:0012505">
    <property type="term" value="C:endomembrane system"/>
    <property type="evidence" value="ECO:0007669"/>
    <property type="project" value="TreeGrafter"/>
</dbReference>
<dbReference type="EMBL" id="HBGJ01034504">
    <property type="protein sequence ID" value="CAD9263497.1"/>
    <property type="molecule type" value="Transcribed_RNA"/>
</dbReference>
<organism evidence="4">
    <name type="scientific">Phaeomonas parva</name>
    <dbReference type="NCBI Taxonomy" id="124430"/>
    <lineage>
        <taxon>Eukaryota</taxon>
        <taxon>Sar</taxon>
        <taxon>Stramenopiles</taxon>
        <taxon>Ochrophyta</taxon>
        <taxon>Pinguiophyceae</taxon>
        <taxon>Pinguiochrysidales</taxon>
        <taxon>Pinguiochrysidaceae</taxon>
        <taxon>Phaeomonas</taxon>
    </lineage>
</organism>
<gene>
    <name evidence="4" type="ORF">PPAR1163_LOCUS21882</name>
</gene>
<proteinExistence type="inferred from homology"/>
<dbReference type="Gene3D" id="3.10.120.10">
    <property type="entry name" value="Cytochrome b5-like heme/steroid binding domain"/>
    <property type="match status" value="1"/>
</dbReference>
<evidence type="ECO:0000313" key="4">
    <source>
        <dbReference type="EMBL" id="CAD9263497.1"/>
    </source>
</evidence>
<evidence type="ECO:0000259" key="3">
    <source>
        <dbReference type="SMART" id="SM01117"/>
    </source>
</evidence>
<comment type="similarity">
    <text evidence="1">Belongs to the cytochrome b5 family. MAPR subfamily.</text>
</comment>
<dbReference type="PANTHER" id="PTHR10281">
    <property type="entry name" value="MEMBRANE-ASSOCIATED PROGESTERONE RECEPTOR COMPONENT-RELATED"/>
    <property type="match status" value="1"/>
</dbReference>
<reference evidence="4" key="1">
    <citation type="submission" date="2021-01" db="EMBL/GenBank/DDBJ databases">
        <authorList>
            <person name="Corre E."/>
            <person name="Pelletier E."/>
            <person name="Niang G."/>
            <person name="Scheremetjew M."/>
            <person name="Finn R."/>
            <person name="Kale V."/>
            <person name="Holt S."/>
            <person name="Cochrane G."/>
            <person name="Meng A."/>
            <person name="Brown T."/>
            <person name="Cohen L."/>
        </authorList>
    </citation>
    <scope>NUCLEOTIDE SEQUENCE</scope>
    <source>
        <strain evidence="4">CCMP2877</strain>
    </source>
</reference>
<dbReference type="InterPro" id="IPR036400">
    <property type="entry name" value="Cyt_B5-like_heme/steroid_sf"/>
</dbReference>
<feature type="chain" id="PRO_5030824922" description="Cytochrome b5 heme-binding domain-containing protein" evidence="2">
    <location>
        <begin position="19"/>
        <end position="258"/>
    </location>
</feature>
<feature type="signal peptide" evidence="2">
    <location>
        <begin position="1"/>
        <end position="18"/>
    </location>
</feature>
<dbReference type="PANTHER" id="PTHR10281:SF4">
    <property type="entry name" value="NEUFERRICIN"/>
    <property type="match status" value="1"/>
</dbReference>
<dbReference type="InterPro" id="IPR050577">
    <property type="entry name" value="MAPR/NEUFC/NENF-like"/>
</dbReference>
<feature type="domain" description="Cytochrome b5 heme-binding" evidence="3">
    <location>
        <begin position="47"/>
        <end position="139"/>
    </location>
</feature>
<dbReference type="SMART" id="SM01117">
    <property type="entry name" value="Cyt-b5"/>
    <property type="match status" value="1"/>
</dbReference>
<sequence>MTGLRRLALLLGGLAAWAEVLEVDLDGEAVSIDLDSEGLLLATGRLWTQEELDADPKLMLVILGEVFDVTGGEEYYDDGGGYEVFRKQDATRAFVSGNFTQEAASDDVSDFTPSQCLGVLHWMNFYRNHDTYKQLGRLAGGRYYNAEGGATEHLTTFISCCAEGLAYRKVEAELDETRPKCSSKWTAADGGKVWCRDGSVPRIVKSGLKGEVCRCFDFEKVKDDTLRLDVERYKDCPATASECQTTPPKKKKKKKKKN</sequence>
<dbReference type="GO" id="GO:0016020">
    <property type="term" value="C:membrane"/>
    <property type="evidence" value="ECO:0007669"/>
    <property type="project" value="TreeGrafter"/>
</dbReference>
<dbReference type="SUPFAM" id="SSF55856">
    <property type="entry name" value="Cytochrome b5-like heme/steroid binding domain"/>
    <property type="match status" value="1"/>
</dbReference>
<accession>A0A7S1UC43</accession>
<dbReference type="InterPro" id="IPR001199">
    <property type="entry name" value="Cyt_B5-like_heme/steroid-bd"/>
</dbReference>
<evidence type="ECO:0000256" key="1">
    <source>
        <dbReference type="ARBA" id="ARBA00038357"/>
    </source>
</evidence>
<protein>
    <recommendedName>
        <fullName evidence="3">Cytochrome b5 heme-binding domain-containing protein</fullName>
    </recommendedName>
</protein>
<evidence type="ECO:0000256" key="2">
    <source>
        <dbReference type="SAM" id="SignalP"/>
    </source>
</evidence>
<keyword evidence="2" id="KW-0732">Signal</keyword>
<dbReference type="AlphaFoldDB" id="A0A7S1UC43"/>